<dbReference type="PROSITE" id="PS01125">
    <property type="entry name" value="ROK"/>
    <property type="match status" value="1"/>
</dbReference>
<dbReference type="InterPro" id="IPR043129">
    <property type="entry name" value="ATPase_NBD"/>
</dbReference>
<dbReference type="InterPro" id="IPR000600">
    <property type="entry name" value="ROK"/>
</dbReference>
<sequence>MAYFVGIDVGGTTIKTAIAADDTDRLATHVVPTPQAKDGQTVTNAVLDSVKRVCEESGVRPEMITAAGIGSVGPLNRVAGTVTGPANISGENIQLVKPLAEKLDTEAVVLHNDAVCGVIAERHIAEVVPENMLYLTLSTGIGAGIVIDGHLIHGTGGNVGEIGHMTVDPAGTMACGCGRNGHWEAYCGGANIPRYAALLSRTESIDTALTLNDACTAKDVFQQAGSDALATLVVERVARWNTIGIANLIQAYAPASIAVGGAVARNHPKAVLEPVRDRLPKYVFGELPQLGLAACETDIVLTGALLAAQRCVDGSG</sequence>
<dbReference type="RefSeq" id="WP_267638856.1">
    <property type="nucleotide sequence ID" value="NZ_JAODIY010000044.1"/>
</dbReference>
<gene>
    <name evidence="1" type="ORF">ACFQJ7_08565</name>
</gene>
<organism evidence="1 2">
    <name type="scientific">Halovenus rubra</name>
    <dbReference type="NCBI Taxonomy" id="869890"/>
    <lineage>
        <taxon>Archaea</taxon>
        <taxon>Methanobacteriati</taxon>
        <taxon>Methanobacteriota</taxon>
        <taxon>Stenosarchaea group</taxon>
        <taxon>Halobacteria</taxon>
        <taxon>Halobacteriales</taxon>
        <taxon>Haloarculaceae</taxon>
        <taxon>Halovenus</taxon>
    </lineage>
</organism>
<accession>A0ABD5X4G7</accession>
<dbReference type="EMBL" id="JBHSZQ010000015">
    <property type="protein sequence ID" value="MFC7126086.1"/>
    <property type="molecule type" value="Genomic_DNA"/>
</dbReference>
<dbReference type="SUPFAM" id="SSF53067">
    <property type="entry name" value="Actin-like ATPase domain"/>
    <property type="match status" value="1"/>
</dbReference>
<dbReference type="PANTHER" id="PTHR18964:SF149">
    <property type="entry name" value="BIFUNCTIONAL UDP-N-ACETYLGLUCOSAMINE 2-EPIMERASE_N-ACETYLMANNOSAMINE KINASE"/>
    <property type="match status" value="1"/>
</dbReference>
<dbReference type="InterPro" id="IPR049874">
    <property type="entry name" value="ROK_cs"/>
</dbReference>
<dbReference type="Proteomes" id="UP001596414">
    <property type="component" value="Unassembled WGS sequence"/>
</dbReference>
<dbReference type="PANTHER" id="PTHR18964">
    <property type="entry name" value="ROK (REPRESSOR, ORF, KINASE) FAMILY"/>
    <property type="match status" value="1"/>
</dbReference>
<dbReference type="AlphaFoldDB" id="A0ABD5X4G7"/>
<name>A0ABD5X4G7_9EURY</name>
<reference evidence="1 2" key="1">
    <citation type="journal article" date="2014" name="Int. J. Syst. Evol. Microbiol.">
        <title>Complete genome sequence of Corynebacterium casei LMG S-19264T (=DSM 44701T), isolated from a smear-ripened cheese.</title>
        <authorList>
            <consortium name="US DOE Joint Genome Institute (JGI-PGF)"/>
            <person name="Walter F."/>
            <person name="Albersmeier A."/>
            <person name="Kalinowski J."/>
            <person name="Ruckert C."/>
        </authorList>
    </citation>
    <scope>NUCLEOTIDE SEQUENCE [LARGE SCALE GENOMIC DNA]</scope>
    <source>
        <strain evidence="1 2">CGMCC 4.7215</strain>
    </source>
</reference>
<evidence type="ECO:0000313" key="1">
    <source>
        <dbReference type="EMBL" id="MFC7126086.1"/>
    </source>
</evidence>
<dbReference type="Gene3D" id="3.30.420.40">
    <property type="match status" value="2"/>
</dbReference>
<evidence type="ECO:0000313" key="2">
    <source>
        <dbReference type="Proteomes" id="UP001596414"/>
    </source>
</evidence>
<comment type="caution">
    <text evidence="1">The sequence shown here is derived from an EMBL/GenBank/DDBJ whole genome shotgun (WGS) entry which is preliminary data.</text>
</comment>
<dbReference type="Pfam" id="PF00480">
    <property type="entry name" value="ROK"/>
    <property type="match status" value="1"/>
</dbReference>
<protein>
    <submittedName>
        <fullName evidence="1">ROK family protein</fullName>
    </submittedName>
</protein>
<proteinExistence type="predicted"/>